<organism evidence="1 2">
    <name type="scientific">Schinkia azotoformans MEV2011</name>
    <dbReference type="NCBI Taxonomy" id="1348973"/>
    <lineage>
        <taxon>Bacteria</taxon>
        <taxon>Bacillati</taxon>
        <taxon>Bacillota</taxon>
        <taxon>Bacilli</taxon>
        <taxon>Bacillales</taxon>
        <taxon>Bacillaceae</taxon>
        <taxon>Calidifontibacillus/Schinkia group</taxon>
        <taxon>Schinkia</taxon>
    </lineage>
</organism>
<dbReference type="InterPro" id="IPR015422">
    <property type="entry name" value="PyrdxlP-dep_Trfase_small"/>
</dbReference>
<reference evidence="1 2" key="1">
    <citation type="submission" date="2014-04" db="EMBL/GenBank/DDBJ databases">
        <title>Draft genome sequence of Bacillus azotoformans MEV2011, a (co-) denitrifying strain unable to grow in the presence of oxygen.</title>
        <authorList>
            <person name="Nielsen M."/>
            <person name="Schreiber L."/>
            <person name="Finster K."/>
            <person name="Schramm A."/>
        </authorList>
    </citation>
    <scope>NUCLEOTIDE SEQUENCE [LARGE SCALE GENOMIC DNA]</scope>
    <source>
        <strain evidence="1 2">MEV2011</strain>
    </source>
</reference>
<gene>
    <name evidence="1" type="ORF">M670_04932</name>
</gene>
<dbReference type="EMBL" id="JJRY01000043">
    <property type="protein sequence ID" value="KEF35915.1"/>
    <property type="molecule type" value="Genomic_DNA"/>
</dbReference>
<comment type="caution">
    <text evidence="1">The sequence shown here is derived from an EMBL/GenBank/DDBJ whole genome shotgun (WGS) entry which is preliminary data.</text>
</comment>
<dbReference type="SUPFAM" id="SSF53383">
    <property type="entry name" value="PLP-dependent transferases"/>
    <property type="match status" value="1"/>
</dbReference>
<name>A0A072NRS2_SCHAZ</name>
<dbReference type="PANTHER" id="PTHR32325:SF4">
    <property type="entry name" value="TRYPTOPHANASE"/>
    <property type="match status" value="1"/>
</dbReference>
<proteinExistence type="predicted"/>
<evidence type="ECO:0000313" key="1">
    <source>
        <dbReference type="EMBL" id="KEF35915.1"/>
    </source>
</evidence>
<dbReference type="InterPro" id="IPR015424">
    <property type="entry name" value="PyrdxlP-dep_Trfase"/>
</dbReference>
<accession>A0A072NRS2</accession>
<protein>
    <recommendedName>
        <fullName evidence="3">Tryptophanase</fullName>
    </recommendedName>
</protein>
<dbReference type="Proteomes" id="UP000027936">
    <property type="component" value="Unassembled WGS sequence"/>
</dbReference>
<dbReference type="AlphaFoldDB" id="A0A072NRS2"/>
<sequence length="90" mass="10547">MAIKYVPEPFRIKSVEMIKMTTREEREQLIKEAKYNLFNLKGEDVYVDLLTDSGTGCDRQVKLNNFRSFILNSWTFKNGRTMSHTITVPI</sequence>
<evidence type="ECO:0000313" key="2">
    <source>
        <dbReference type="Proteomes" id="UP000027936"/>
    </source>
</evidence>
<dbReference type="Gene3D" id="3.90.1150.10">
    <property type="entry name" value="Aspartate Aminotransferase, domain 1"/>
    <property type="match status" value="1"/>
</dbReference>
<evidence type="ECO:0008006" key="3">
    <source>
        <dbReference type="Google" id="ProtNLM"/>
    </source>
</evidence>
<dbReference type="PANTHER" id="PTHR32325">
    <property type="entry name" value="BETA-ELIMINATING LYASE-LIKE PROTEIN-RELATED"/>
    <property type="match status" value="1"/>
</dbReference>
<dbReference type="PATRIC" id="fig|1348973.3.peg.4789"/>